<comment type="caution">
    <text evidence="1">The sequence shown here is derived from an EMBL/GenBank/DDBJ whole genome shotgun (WGS) entry which is preliminary data.</text>
</comment>
<protein>
    <recommendedName>
        <fullName evidence="3">NIL domain-containing protein</fullName>
    </recommendedName>
</protein>
<organism evidence="1 2">
    <name type="scientific">Zeaxanthinibacter enoshimensis</name>
    <dbReference type="NCBI Taxonomy" id="392009"/>
    <lineage>
        <taxon>Bacteria</taxon>
        <taxon>Pseudomonadati</taxon>
        <taxon>Bacteroidota</taxon>
        <taxon>Flavobacteriia</taxon>
        <taxon>Flavobacteriales</taxon>
        <taxon>Flavobacteriaceae</taxon>
        <taxon>Zeaxanthinibacter</taxon>
    </lineage>
</organism>
<evidence type="ECO:0008006" key="3">
    <source>
        <dbReference type="Google" id="ProtNLM"/>
    </source>
</evidence>
<keyword evidence="2" id="KW-1185">Reference proteome</keyword>
<evidence type="ECO:0000313" key="1">
    <source>
        <dbReference type="EMBL" id="TDQ30887.1"/>
    </source>
</evidence>
<gene>
    <name evidence="1" type="ORF">CLV82_1584</name>
</gene>
<name>A0A4R6TJU5_9FLAO</name>
<dbReference type="OrthoDB" id="1179773at2"/>
<accession>A0A4R6TJU5</accession>
<dbReference type="EMBL" id="SNYI01000002">
    <property type="protein sequence ID" value="TDQ30887.1"/>
    <property type="molecule type" value="Genomic_DNA"/>
</dbReference>
<evidence type="ECO:0000313" key="2">
    <source>
        <dbReference type="Proteomes" id="UP000295468"/>
    </source>
</evidence>
<sequence length="85" mass="9604">MKVLAHVKDFSSISDKMKIQRNLSKIMNVRILDSDLHTQALTILCGNEFALEQAIRELDRIGLPATFQVLNGQKRSSERSPQPVI</sequence>
<dbReference type="Proteomes" id="UP000295468">
    <property type="component" value="Unassembled WGS sequence"/>
</dbReference>
<dbReference type="AlphaFoldDB" id="A0A4R6TJU5"/>
<reference evidence="1 2" key="1">
    <citation type="submission" date="2019-03" db="EMBL/GenBank/DDBJ databases">
        <title>Genomic Encyclopedia of Archaeal and Bacterial Type Strains, Phase II (KMG-II): from individual species to whole genera.</title>
        <authorList>
            <person name="Goeker M."/>
        </authorList>
    </citation>
    <scope>NUCLEOTIDE SEQUENCE [LARGE SCALE GENOMIC DNA]</scope>
    <source>
        <strain evidence="1 2">DSM 18435</strain>
    </source>
</reference>
<dbReference type="RefSeq" id="WP_133643759.1">
    <property type="nucleotide sequence ID" value="NZ_SNYI01000002.1"/>
</dbReference>
<proteinExistence type="predicted"/>